<dbReference type="NCBIfam" id="TIGR02009">
    <property type="entry name" value="PGMB-YQAB-SF"/>
    <property type="match status" value="1"/>
</dbReference>
<evidence type="ECO:0000256" key="8">
    <source>
        <dbReference type="ARBA" id="ARBA00044926"/>
    </source>
</evidence>
<dbReference type="PANTHER" id="PTHR46193:SF18">
    <property type="entry name" value="HEXITOL PHOSPHATASE B"/>
    <property type="match status" value="1"/>
</dbReference>
<dbReference type="InterPro" id="IPR010976">
    <property type="entry name" value="B-phosphoglucomutase_hydrolase"/>
</dbReference>
<dbReference type="InterPro" id="IPR041492">
    <property type="entry name" value="HAD_2"/>
</dbReference>
<dbReference type="SFLD" id="SFLDG01135">
    <property type="entry name" value="C1.5.6:_HAD__Beta-PGM__Phospha"/>
    <property type="match status" value="1"/>
</dbReference>
<evidence type="ECO:0000256" key="7">
    <source>
        <dbReference type="ARBA" id="ARBA00023277"/>
    </source>
</evidence>
<comment type="cofactor">
    <cofactor evidence="1">
        <name>Mg(2+)</name>
        <dbReference type="ChEBI" id="CHEBI:18420"/>
    </cofactor>
</comment>
<dbReference type="RefSeq" id="WP_163702962.1">
    <property type="nucleotide sequence ID" value="NZ_QXHD01000004.1"/>
</dbReference>
<comment type="caution">
    <text evidence="11">The sequence shown here is derived from an EMBL/GenBank/DDBJ whole genome shotgun (WGS) entry which is preliminary data.</text>
</comment>
<keyword evidence="12" id="KW-1185">Reference proteome</keyword>
<keyword evidence="6" id="KW-0413">Isomerase</keyword>
<accession>A0A6M0RWC9</accession>
<dbReference type="EMBL" id="QXHD01000004">
    <property type="protein sequence ID" value="NEZ60436.1"/>
    <property type="molecule type" value="Genomic_DNA"/>
</dbReference>
<dbReference type="GO" id="GO:0046872">
    <property type="term" value="F:metal ion binding"/>
    <property type="evidence" value="ECO:0007669"/>
    <property type="project" value="UniProtKB-KW"/>
</dbReference>
<evidence type="ECO:0000256" key="3">
    <source>
        <dbReference type="ARBA" id="ARBA00022553"/>
    </source>
</evidence>
<dbReference type="Gene3D" id="3.40.50.1000">
    <property type="entry name" value="HAD superfamily/HAD-like"/>
    <property type="match status" value="1"/>
</dbReference>
<dbReference type="InterPro" id="IPR051600">
    <property type="entry name" value="Beta-PGM-like"/>
</dbReference>
<dbReference type="InterPro" id="IPR036412">
    <property type="entry name" value="HAD-like_sf"/>
</dbReference>
<sequence length="218" mass="24030">MPRQQMAFIFDMDGTLVDNMAFHMQAWQKFLSSLGVEMTEAEVQQQTHGTIEQCIRRICGEELSDAAVTTLAHQKEALYRELYKPHLQPITGLREFLQIAQSLEITMALGTSAMKPNIDLVLDGLDIAAYFTICVGGDDVTLGKPHPETFLTIAQQLDIAPRYCVVFEDSVIGIEAAQNAGMRAVALTTSAPASAFTGQSTVEYIIQDYSALNPRQLL</sequence>
<keyword evidence="5" id="KW-0460">Magnesium</keyword>
<evidence type="ECO:0000256" key="2">
    <source>
        <dbReference type="ARBA" id="ARBA00006171"/>
    </source>
</evidence>
<comment type="catalytic activity">
    <reaction evidence="8">
        <text>beta-D-glucose 1-phosphate = beta-D-glucose 6-phosphate</text>
        <dbReference type="Rhea" id="RHEA:20113"/>
        <dbReference type="ChEBI" id="CHEBI:57684"/>
        <dbReference type="ChEBI" id="CHEBI:58247"/>
        <dbReference type="EC" id="5.4.2.6"/>
    </reaction>
</comment>
<dbReference type="Gene3D" id="1.10.150.240">
    <property type="entry name" value="Putative phosphatase, domain 2"/>
    <property type="match status" value="1"/>
</dbReference>
<comment type="similarity">
    <text evidence="2">Belongs to the HAD-like hydrolase superfamily. CbbY/CbbZ/Gph/YieH family.</text>
</comment>
<dbReference type="NCBIfam" id="TIGR01509">
    <property type="entry name" value="HAD-SF-IA-v3"/>
    <property type="match status" value="1"/>
</dbReference>
<dbReference type="SFLD" id="SFLDG01129">
    <property type="entry name" value="C1.5:_HAD__Beta-PGM__Phosphata"/>
    <property type="match status" value="1"/>
</dbReference>
<keyword evidence="4" id="KW-0479">Metal-binding</keyword>
<dbReference type="Pfam" id="PF13419">
    <property type="entry name" value="HAD_2"/>
    <property type="match status" value="1"/>
</dbReference>
<dbReference type="AlphaFoldDB" id="A0A6M0RWC9"/>
<evidence type="ECO:0000256" key="1">
    <source>
        <dbReference type="ARBA" id="ARBA00001946"/>
    </source>
</evidence>
<evidence type="ECO:0000256" key="5">
    <source>
        <dbReference type="ARBA" id="ARBA00022842"/>
    </source>
</evidence>
<keyword evidence="7" id="KW-0119">Carbohydrate metabolism</keyword>
<dbReference type="InterPro" id="IPR023214">
    <property type="entry name" value="HAD_sf"/>
</dbReference>
<evidence type="ECO:0000256" key="9">
    <source>
        <dbReference type="ARBA" id="ARBA00044968"/>
    </source>
</evidence>
<gene>
    <name evidence="11" type="ORF">DXZ20_33315</name>
</gene>
<name>A0A6M0RWC9_9CYAN</name>
<dbReference type="InterPro" id="IPR023198">
    <property type="entry name" value="PGP-like_dom2"/>
</dbReference>
<reference evidence="11 12" key="1">
    <citation type="journal article" date="2020" name="Microb. Ecol.">
        <title>Ecogenomics of the Marine Benthic Filamentous Cyanobacterium Adonisia.</title>
        <authorList>
            <person name="Walter J.M."/>
            <person name="Coutinho F.H."/>
            <person name="Leomil L."/>
            <person name="Hargreaves P.I."/>
            <person name="Campeao M.E."/>
            <person name="Vieira V.V."/>
            <person name="Silva B.S."/>
            <person name="Fistarol G.O."/>
            <person name="Salomon P.S."/>
            <person name="Sawabe T."/>
            <person name="Mino S."/>
            <person name="Hosokawa M."/>
            <person name="Miyashita H."/>
            <person name="Maruyama F."/>
            <person name="van Verk M.C."/>
            <person name="Dutilh B.E."/>
            <person name="Thompson C.C."/>
            <person name="Thompson F.L."/>
        </authorList>
    </citation>
    <scope>NUCLEOTIDE SEQUENCE [LARGE SCALE GENOMIC DNA]</scope>
    <source>
        <strain evidence="11 12">CCMR0081</strain>
    </source>
</reference>
<dbReference type="InterPro" id="IPR006439">
    <property type="entry name" value="HAD-SF_hydro_IA"/>
</dbReference>
<evidence type="ECO:0000313" key="11">
    <source>
        <dbReference type="EMBL" id="NEZ60436.1"/>
    </source>
</evidence>
<dbReference type="CDD" id="cd07505">
    <property type="entry name" value="HAD_BPGM-like"/>
    <property type="match status" value="1"/>
</dbReference>
<dbReference type="EC" id="5.4.2.6" evidence="9"/>
<evidence type="ECO:0000256" key="4">
    <source>
        <dbReference type="ARBA" id="ARBA00022723"/>
    </source>
</evidence>
<evidence type="ECO:0000313" key="12">
    <source>
        <dbReference type="Proteomes" id="UP000481033"/>
    </source>
</evidence>
<dbReference type="SUPFAM" id="SSF56784">
    <property type="entry name" value="HAD-like"/>
    <property type="match status" value="1"/>
</dbReference>
<dbReference type="PANTHER" id="PTHR46193">
    <property type="entry name" value="6-PHOSPHOGLUCONATE PHOSPHATASE"/>
    <property type="match status" value="1"/>
</dbReference>
<proteinExistence type="inferred from homology"/>
<keyword evidence="3" id="KW-0597">Phosphoprotein</keyword>
<dbReference type="GO" id="GO:0008801">
    <property type="term" value="F:beta-phosphoglucomutase activity"/>
    <property type="evidence" value="ECO:0007669"/>
    <property type="project" value="UniProtKB-EC"/>
</dbReference>
<dbReference type="Proteomes" id="UP000481033">
    <property type="component" value="Unassembled WGS sequence"/>
</dbReference>
<protein>
    <recommendedName>
        <fullName evidence="10">Beta-phosphoglucomutase</fullName>
        <ecNumber evidence="9">5.4.2.6</ecNumber>
    </recommendedName>
</protein>
<dbReference type="SFLD" id="SFLDS00003">
    <property type="entry name" value="Haloacid_Dehalogenase"/>
    <property type="match status" value="1"/>
</dbReference>
<organism evidence="11 12">
    <name type="scientific">Adonisia turfae CCMR0081</name>
    <dbReference type="NCBI Taxonomy" id="2292702"/>
    <lineage>
        <taxon>Bacteria</taxon>
        <taxon>Bacillati</taxon>
        <taxon>Cyanobacteriota</taxon>
        <taxon>Adonisia</taxon>
        <taxon>Adonisia turfae</taxon>
    </lineage>
</organism>
<evidence type="ECO:0000256" key="10">
    <source>
        <dbReference type="ARBA" id="ARBA00044991"/>
    </source>
</evidence>
<evidence type="ECO:0000256" key="6">
    <source>
        <dbReference type="ARBA" id="ARBA00023235"/>
    </source>
</evidence>